<dbReference type="SMART" id="SM00563">
    <property type="entry name" value="PlsC"/>
    <property type="match status" value="1"/>
</dbReference>
<dbReference type="Gene3D" id="3.40.50.12780">
    <property type="entry name" value="N-terminal domain of ligase-like"/>
    <property type="match status" value="1"/>
</dbReference>
<feature type="transmembrane region" description="Helical" evidence="4">
    <location>
        <begin position="106"/>
        <end position="136"/>
    </location>
</feature>
<protein>
    <submittedName>
        <fullName evidence="6">Acyl-[ACP]--phospholipid O-acyltransferase</fullName>
    </submittedName>
</protein>
<dbReference type="AlphaFoldDB" id="A0A9J7BN23"/>
<evidence type="ECO:0000256" key="2">
    <source>
        <dbReference type="ARBA" id="ARBA00022989"/>
    </source>
</evidence>
<dbReference type="EMBL" id="CP093313">
    <property type="protein sequence ID" value="UWZ83905.1"/>
    <property type="molecule type" value="Genomic_DNA"/>
</dbReference>
<accession>A0A9J7BN23</accession>
<dbReference type="InterPro" id="IPR011701">
    <property type="entry name" value="MFS"/>
</dbReference>
<evidence type="ECO:0000259" key="5">
    <source>
        <dbReference type="SMART" id="SM00563"/>
    </source>
</evidence>
<dbReference type="PANTHER" id="PTHR43767:SF10">
    <property type="entry name" value="SURFACTIN SYNTHASE SUBUNIT 1"/>
    <property type="match status" value="1"/>
</dbReference>
<dbReference type="CDD" id="cd07989">
    <property type="entry name" value="LPLAT_AGPAT-like"/>
    <property type="match status" value="1"/>
</dbReference>
<organism evidence="6 7">
    <name type="scientific">Occallatibacter riparius</name>
    <dbReference type="NCBI Taxonomy" id="1002689"/>
    <lineage>
        <taxon>Bacteria</taxon>
        <taxon>Pseudomonadati</taxon>
        <taxon>Acidobacteriota</taxon>
        <taxon>Terriglobia</taxon>
        <taxon>Terriglobales</taxon>
        <taxon>Acidobacteriaceae</taxon>
        <taxon>Occallatibacter</taxon>
    </lineage>
</organism>
<dbReference type="Gene3D" id="1.20.1250.20">
    <property type="entry name" value="MFS general substrate transporter like domains"/>
    <property type="match status" value="1"/>
</dbReference>
<dbReference type="NCBIfam" id="NF006386">
    <property type="entry name" value="PRK08633.1"/>
    <property type="match status" value="1"/>
</dbReference>
<feature type="transmembrane region" description="Helical" evidence="4">
    <location>
        <begin position="238"/>
        <end position="264"/>
    </location>
</feature>
<dbReference type="Proteomes" id="UP001059380">
    <property type="component" value="Chromosome"/>
</dbReference>
<dbReference type="InterPro" id="IPR045851">
    <property type="entry name" value="AMP-bd_C_sf"/>
</dbReference>
<feature type="domain" description="Phospholipid/glycerol acyltransferase" evidence="5">
    <location>
        <begin position="450"/>
        <end position="565"/>
    </location>
</feature>
<keyword evidence="2 4" id="KW-1133">Transmembrane helix</keyword>
<evidence type="ECO:0000256" key="3">
    <source>
        <dbReference type="ARBA" id="ARBA00023136"/>
    </source>
</evidence>
<dbReference type="Pfam" id="PF07690">
    <property type="entry name" value="MFS_1"/>
    <property type="match status" value="1"/>
</dbReference>
<dbReference type="Pfam" id="PF00501">
    <property type="entry name" value="AMP-binding"/>
    <property type="match status" value="1"/>
</dbReference>
<keyword evidence="3 4" id="KW-0472">Membrane</keyword>
<dbReference type="SUPFAM" id="SSF69593">
    <property type="entry name" value="Glycerol-3-phosphate (1)-acyltransferase"/>
    <property type="match status" value="1"/>
</dbReference>
<evidence type="ECO:0000256" key="1">
    <source>
        <dbReference type="ARBA" id="ARBA00022692"/>
    </source>
</evidence>
<evidence type="ECO:0000313" key="6">
    <source>
        <dbReference type="EMBL" id="UWZ83905.1"/>
    </source>
</evidence>
<evidence type="ECO:0000256" key="4">
    <source>
        <dbReference type="SAM" id="Phobius"/>
    </source>
</evidence>
<feature type="transmembrane region" description="Helical" evidence="4">
    <location>
        <begin position="398"/>
        <end position="417"/>
    </location>
</feature>
<sequence>MSQTNLSHQPDLLPGPDVHRSERGFWALIVTQFQGAFSDNVLRNLLLAMVVGMGLDKGHRDTFVSIVTFLFSVPFVIFSMSGGWLADHFSKRKVTLWTKVMEVGAMTVATAGLALHSQVITLAALGLVATQAALFGPSKYGLLPELLPSTRLSWGNGVIELGTFLAIILGTVAGAGLAERFPGEEIFAGYILIGLAGVGFLTSLGIDRVPAAAPAKRFRINFVGDLWKQIGIMRRDQALFLAVLGNTYFWFLGSLLFATVVVYGPDVLHIGPGKTAYLNAALAIGIGIGSMAAGIVSGKKIEYGLIPLGSIGMTCTGVVLGVTHTGIIGSAVLLSILGFWAGFFAVPVNALIQHRPDEKDKGGIIAAANLLSFIGIALSSGVYYVFTSRFINLDPKEVILAASAITAAGTVYVLILLPEWFGRLILFFLTHTIYSLKVLGRENFPDKTGALLVCNHMSFVDAALLIASTDRPIRFLMYKGIYENRVVYPFARMMKAIPISSEQRPRDMIRSLRTATDALRNDEIVCIFAEGQITRTGQMLPFRRGLERIMKGVDAPIIPVNLDGVWGSIFSFERGRFLWKMPRKIPYPVTVSFGRPMPATSTAIDVRRAVQELQADAFYQRKRRMRTLDRAFVRTARRYALRFMMADGKTARVSFFSALTKTIYIARRLRGVIGEKKMVGLLLPPSVGGALANYALTLLGRIAVNLNYTASGEIIASCAQQCDIDVVITSKAFVERFPKLEIPGRAVFLEDTLASPRGSEKLAALVFALTLPVALLRKAVGARGPRPKIDDLATVIFSSGSTGDPKGVMLSHFNLVSNIQQVSQVFMLGRSDKVLGILPFFHSFGFMGALWMPAVNGLGVVYHPNPFDTGVISELVEKYSVTFLIATPTFLQTYMRRCRPESFGSLQFVLVGAEKLPERVALAFEDTFGIRPLEGYGCTECSPVVTVNGRDFRAPGFRQVGGRRGRIGHPLPGISVRIVDIDTGEPVAAGTPGMLLVKGPNVMQGYLGKPEKTAEVLHDGWYTTGDVALMEEDGFLAITDRLSRFSKIAGEMVPHIRIEEKLHELAGITEQVFAVTSLPDEKKGERIVVVTTLSDEKLDPVLDKLAQCDLPALWKPRANQFFRVDALPVLGTGKIDLRGVKAVAVELATARA</sequence>
<feature type="transmembrane region" description="Helical" evidence="4">
    <location>
        <begin position="328"/>
        <end position="352"/>
    </location>
</feature>
<dbReference type="InterPro" id="IPR036259">
    <property type="entry name" value="MFS_trans_sf"/>
</dbReference>
<feature type="transmembrane region" description="Helical" evidence="4">
    <location>
        <begin position="276"/>
        <end position="296"/>
    </location>
</feature>
<dbReference type="KEGG" id="orp:MOP44_25525"/>
<feature type="transmembrane region" description="Helical" evidence="4">
    <location>
        <begin position="157"/>
        <end position="175"/>
    </location>
</feature>
<dbReference type="SUPFAM" id="SSF103473">
    <property type="entry name" value="MFS general substrate transporter"/>
    <property type="match status" value="1"/>
</dbReference>
<dbReference type="Pfam" id="PF01553">
    <property type="entry name" value="Acyltransferase"/>
    <property type="match status" value="1"/>
</dbReference>
<dbReference type="InterPro" id="IPR000873">
    <property type="entry name" value="AMP-dep_synth/lig_dom"/>
</dbReference>
<feature type="transmembrane region" description="Helical" evidence="4">
    <location>
        <begin position="63"/>
        <end position="86"/>
    </location>
</feature>
<dbReference type="GO" id="GO:0016746">
    <property type="term" value="F:acyltransferase activity"/>
    <property type="evidence" value="ECO:0007669"/>
    <property type="project" value="InterPro"/>
</dbReference>
<dbReference type="InterPro" id="IPR042099">
    <property type="entry name" value="ANL_N_sf"/>
</dbReference>
<evidence type="ECO:0000313" key="7">
    <source>
        <dbReference type="Proteomes" id="UP001059380"/>
    </source>
</evidence>
<dbReference type="PROSITE" id="PS00455">
    <property type="entry name" value="AMP_BINDING"/>
    <property type="match status" value="1"/>
</dbReference>
<dbReference type="SUPFAM" id="SSF56801">
    <property type="entry name" value="Acetyl-CoA synthetase-like"/>
    <property type="match status" value="1"/>
</dbReference>
<reference evidence="6" key="1">
    <citation type="submission" date="2021-04" db="EMBL/GenBank/DDBJ databases">
        <title>Phylogenetic analysis of Acidobacteriaceae.</title>
        <authorList>
            <person name="Qiu L."/>
            <person name="Zhang Q."/>
        </authorList>
    </citation>
    <scope>NUCLEOTIDE SEQUENCE</scope>
    <source>
        <strain evidence="6">DSM 25168</strain>
    </source>
</reference>
<dbReference type="InterPro" id="IPR050237">
    <property type="entry name" value="ATP-dep_AMP-bd_enzyme"/>
</dbReference>
<dbReference type="PANTHER" id="PTHR43767">
    <property type="entry name" value="LONG-CHAIN-FATTY-ACID--COA LIGASE"/>
    <property type="match status" value="1"/>
</dbReference>
<gene>
    <name evidence="6" type="ORF">MOP44_25525</name>
</gene>
<keyword evidence="7" id="KW-1185">Reference proteome</keyword>
<dbReference type="InterPro" id="IPR002123">
    <property type="entry name" value="Plipid/glycerol_acylTrfase"/>
</dbReference>
<dbReference type="Gene3D" id="3.30.300.30">
    <property type="match status" value="1"/>
</dbReference>
<dbReference type="GO" id="GO:0022857">
    <property type="term" value="F:transmembrane transporter activity"/>
    <property type="evidence" value="ECO:0007669"/>
    <property type="project" value="InterPro"/>
</dbReference>
<proteinExistence type="predicted"/>
<keyword evidence="1 4" id="KW-0812">Transmembrane</keyword>
<feature type="transmembrane region" description="Helical" evidence="4">
    <location>
        <begin position="364"/>
        <end position="386"/>
    </location>
</feature>
<dbReference type="CDD" id="cd06173">
    <property type="entry name" value="MFS_MefA_like"/>
    <property type="match status" value="1"/>
</dbReference>
<feature type="transmembrane region" description="Helical" evidence="4">
    <location>
        <begin position="187"/>
        <end position="206"/>
    </location>
</feature>
<dbReference type="InterPro" id="IPR020845">
    <property type="entry name" value="AMP-binding_CS"/>
</dbReference>
<dbReference type="RefSeq" id="WP_260793401.1">
    <property type="nucleotide sequence ID" value="NZ_CP093313.1"/>
</dbReference>
<name>A0A9J7BN23_9BACT</name>